<feature type="compositionally biased region" description="Low complexity" evidence="1">
    <location>
        <begin position="88"/>
        <end position="118"/>
    </location>
</feature>
<comment type="caution">
    <text evidence="2">The sequence shown here is derived from an EMBL/GenBank/DDBJ whole genome shotgun (WGS) entry which is preliminary data.</text>
</comment>
<protein>
    <submittedName>
        <fullName evidence="2">Uncharacterized protein</fullName>
    </submittedName>
</protein>
<reference evidence="2 3" key="1">
    <citation type="submission" date="2016-04" db="EMBL/GenBank/DDBJ databases">
        <authorList>
            <person name="Peeters C."/>
        </authorList>
    </citation>
    <scope>NUCLEOTIDE SEQUENCE [LARGE SCALE GENOMIC DNA]</scope>
    <source>
        <strain evidence="2">LMG 29311</strain>
    </source>
</reference>
<name>A0ABD7L9Y9_9BURK</name>
<gene>
    <name evidence="2" type="ORF">UA18_04716</name>
</gene>
<evidence type="ECO:0000313" key="2">
    <source>
        <dbReference type="EMBL" id="SAK00509.1"/>
    </source>
</evidence>
<organism evidence="2 3">
    <name type="scientific">Burkholderia multivorans</name>
    <dbReference type="NCBI Taxonomy" id="87883"/>
    <lineage>
        <taxon>Bacteria</taxon>
        <taxon>Pseudomonadati</taxon>
        <taxon>Pseudomonadota</taxon>
        <taxon>Betaproteobacteria</taxon>
        <taxon>Burkholderiales</taxon>
        <taxon>Burkholderiaceae</taxon>
        <taxon>Burkholderia</taxon>
        <taxon>Burkholderia cepacia complex</taxon>
    </lineage>
</organism>
<dbReference type="Proteomes" id="UP000196218">
    <property type="component" value="Unassembled WGS sequence"/>
</dbReference>
<dbReference type="EMBL" id="FKJW01000005">
    <property type="protein sequence ID" value="SAK00509.1"/>
    <property type="molecule type" value="Genomic_DNA"/>
</dbReference>
<evidence type="ECO:0000256" key="1">
    <source>
        <dbReference type="SAM" id="MobiDB-lite"/>
    </source>
</evidence>
<sequence>MIAIVQREPGAHADAVRAPASAIDCMAQPIALRAARFIERTARVGDADRRRAYPAVAARPSPLEHNTPNAAIVAHAPDAPRRRPPAPGASQRRAASLAAMARVQAAAGGPARRSAAPATGVNGNRFGSARTRRVVRCDARGRAQRVAFPPSRGRYDVVTAGPRAARIRREQRPDAGTIVRRYERLAQRRRDSGNNRRQSATPVVGKSSICHRLTRMVIDNQISVAKGPFWRGTRRRNRMIRCLAFGNKTILERGVNSGANERGRPSRKRVGCRPVQHRARLSCTTRRKCGRRSRLPTCLPDGTSHQSRNIVTQEVTRSLRVR</sequence>
<proteinExistence type="predicted"/>
<evidence type="ECO:0000313" key="3">
    <source>
        <dbReference type="Proteomes" id="UP000196218"/>
    </source>
</evidence>
<accession>A0ABD7L9Y9</accession>
<dbReference type="AlphaFoldDB" id="A0ABD7L9Y9"/>
<feature type="region of interest" description="Disordered" evidence="1">
    <location>
        <begin position="75"/>
        <end position="127"/>
    </location>
</feature>